<dbReference type="Proteomes" id="UP000462435">
    <property type="component" value="Unassembled WGS sequence"/>
</dbReference>
<dbReference type="EMBL" id="WNDX01000138">
    <property type="protein sequence ID" value="KAF1040341.1"/>
    <property type="molecule type" value="Genomic_DNA"/>
</dbReference>
<gene>
    <name evidence="2" type="ORF">GAK35_03512</name>
</gene>
<accession>A0A7V8FU36</accession>
<keyword evidence="1" id="KW-0732">Signal</keyword>
<organism evidence="2 3">
    <name type="scientific">Herbaspirillum frisingense</name>
    <dbReference type="NCBI Taxonomy" id="92645"/>
    <lineage>
        <taxon>Bacteria</taxon>
        <taxon>Pseudomonadati</taxon>
        <taxon>Pseudomonadota</taxon>
        <taxon>Betaproteobacteria</taxon>
        <taxon>Burkholderiales</taxon>
        <taxon>Oxalobacteraceae</taxon>
        <taxon>Herbaspirillum</taxon>
    </lineage>
</organism>
<protein>
    <recommendedName>
        <fullName evidence="4">Lipoprotein</fullName>
    </recommendedName>
</protein>
<sequence length="99" mass="10888">MRRRYGRYARYALPAATTLLLAACATSSPVAQIDKDTYLLTASSRWRDNDGVAVQGLQQADAYCRNLGKRMRVVGSERSEGVAGFLPPKVMLSFKCDAI</sequence>
<proteinExistence type="predicted"/>
<name>A0A7V8FU36_9BURK</name>
<evidence type="ECO:0000256" key="1">
    <source>
        <dbReference type="SAM" id="SignalP"/>
    </source>
</evidence>
<dbReference type="AlphaFoldDB" id="A0A7V8FU36"/>
<evidence type="ECO:0008006" key="4">
    <source>
        <dbReference type="Google" id="ProtNLM"/>
    </source>
</evidence>
<dbReference type="PROSITE" id="PS51257">
    <property type="entry name" value="PROKAR_LIPOPROTEIN"/>
    <property type="match status" value="1"/>
</dbReference>
<evidence type="ECO:0000313" key="2">
    <source>
        <dbReference type="EMBL" id="KAF1040341.1"/>
    </source>
</evidence>
<reference evidence="3" key="1">
    <citation type="journal article" date="2020" name="MBio">
        <title>Horizontal gene transfer to a defensive symbiont with a reduced genome amongst a multipartite beetle microbiome.</title>
        <authorList>
            <person name="Waterworth S.C."/>
            <person name="Florez L.V."/>
            <person name="Rees E.R."/>
            <person name="Hertweck C."/>
            <person name="Kaltenpoth M."/>
            <person name="Kwan J.C."/>
        </authorList>
    </citation>
    <scope>NUCLEOTIDE SEQUENCE [LARGE SCALE GENOMIC DNA]</scope>
</reference>
<feature type="signal peptide" evidence="1">
    <location>
        <begin position="1"/>
        <end position="31"/>
    </location>
</feature>
<evidence type="ECO:0000313" key="3">
    <source>
        <dbReference type="Proteomes" id="UP000462435"/>
    </source>
</evidence>
<feature type="chain" id="PRO_5031120891" description="Lipoprotein" evidence="1">
    <location>
        <begin position="32"/>
        <end position="99"/>
    </location>
</feature>
<comment type="caution">
    <text evidence="2">The sequence shown here is derived from an EMBL/GenBank/DDBJ whole genome shotgun (WGS) entry which is preliminary data.</text>
</comment>